<keyword evidence="5" id="KW-1185">Reference proteome</keyword>
<dbReference type="EMBL" id="UYYG01000402">
    <property type="protein sequence ID" value="VDN54231.1"/>
    <property type="molecule type" value="Genomic_DNA"/>
</dbReference>
<proteinExistence type="predicted"/>
<evidence type="ECO:0000313" key="3">
    <source>
        <dbReference type="EMBL" id="VDN54231.1"/>
    </source>
</evidence>
<dbReference type="Pfam" id="PF06702">
    <property type="entry name" value="Fam20C"/>
    <property type="match status" value="1"/>
</dbReference>
<dbReference type="OrthoDB" id="5830839at2759"/>
<evidence type="ECO:0000313" key="6">
    <source>
        <dbReference type="WBParaSite" id="DME_0001080601-mRNA-1"/>
    </source>
</evidence>
<name>A0A0N4URX4_DRAME</name>
<evidence type="ECO:0000259" key="2">
    <source>
        <dbReference type="Pfam" id="PF06702"/>
    </source>
</evidence>
<accession>A0A0N4URX4</accession>
<dbReference type="Proteomes" id="UP000274756">
    <property type="component" value="Unassembled WGS sequence"/>
</dbReference>
<feature type="region of interest" description="Disordered" evidence="1">
    <location>
        <begin position="62"/>
        <end position="89"/>
    </location>
</feature>
<gene>
    <name evidence="3" type="ORF">DME_LOCUS4204</name>
</gene>
<reference evidence="3 5" key="2">
    <citation type="submission" date="2018-11" db="EMBL/GenBank/DDBJ databases">
        <authorList>
            <consortium name="Pathogen Informatics"/>
        </authorList>
    </citation>
    <scope>NUCLEOTIDE SEQUENCE [LARGE SCALE GENOMIC DNA]</scope>
</reference>
<sequence length="89" mass="10230">MSADPVKPILATKHYSALERRLYKIMLAIDECVKQQKNGIKDVVMAEYHSDEILENAMDFLANDGENEETKGEKNTDFNNLETNLKLQR</sequence>
<feature type="domain" description="FAM20 C-terminal" evidence="2">
    <location>
        <begin position="1"/>
        <end position="38"/>
    </location>
</feature>
<dbReference type="WBParaSite" id="DME_0001080601-mRNA-1">
    <property type="protein sequence ID" value="DME_0001080601-mRNA-1"/>
    <property type="gene ID" value="DME_0001080601"/>
</dbReference>
<dbReference type="InterPro" id="IPR009581">
    <property type="entry name" value="FAM20_C"/>
</dbReference>
<dbReference type="Proteomes" id="UP000038040">
    <property type="component" value="Unplaced"/>
</dbReference>
<dbReference type="AlphaFoldDB" id="A0A0N4URX4"/>
<reference evidence="6" key="1">
    <citation type="submission" date="2017-02" db="UniProtKB">
        <authorList>
            <consortium name="WormBaseParasite"/>
        </authorList>
    </citation>
    <scope>IDENTIFICATION</scope>
</reference>
<evidence type="ECO:0000313" key="5">
    <source>
        <dbReference type="Proteomes" id="UP000274756"/>
    </source>
</evidence>
<evidence type="ECO:0000313" key="4">
    <source>
        <dbReference type="Proteomes" id="UP000038040"/>
    </source>
</evidence>
<protein>
    <submittedName>
        <fullName evidence="6">Fam20C domain-containing protein</fullName>
    </submittedName>
</protein>
<dbReference type="STRING" id="318479.A0A0N4URX4"/>
<evidence type="ECO:0000256" key="1">
    <source>
        <dbReference type="SAM" id="MobiDB-lite"/>
    </source>
</evidence>
<feature type="compositionally biased region" description="Polar residues" evidence="1">
    <location>
        <begin position="77"/>
        <end position="89"/>
    </location>
</feature>
<organism evidence="4 6">
    <name type="scientific">Dracunculus medinensis</name>
    <name type="common">Guinea worm</name>
    <dbReference type="NCBI Taxonomy" id="318479"/>
    <lineage>
        <taxon>Eukaryota</taxon>
        <taxon>Metazoa</taxon>
        <taxon>Ecdysozoa</taxon>
        <taxon>Nematoda</taxon>
        <taxon>Chromadorea</taxon>
        <taxon>Rhabditida</taxon>
        <taxon>Spirurina</taxon>
        <taxon>Dracunculoidea</taxon>
        <taxon>Dracunculidae</taxon>
        <taxon>Dracunculus</taxon>
    </lineage>
</organism>